<feature type="region of interest" description="Disordered" evidence="1">
    <location>
        <begin position="296"/>
        <end position="324"/>
    </location>
</feature>
<evidence type="ECO:0000256" key="1">
    <source>
        <dbReference type="SAM" id="MobiDB-lite"/>
    </source>
</evidence>
<evidence type="ECO:0000313" key="2">
    <source>
        <dbReference type="EMBL" id="GJS60238.1"/>
    </source>
</evidence>
<evidence type="ECO:0000313" key="3">
    <source>
        <dbReference type="Proteomes" id="UP001151760"/>
    </source>
</evidence>
<keyword evidence="3" id="KW-1185">Reference proteome</keyword>
<feature type="region of interest" description="Disordered" evidence="1">
    <location>
        <begin position="144"/>
        <end position="189"/>
    </location>
</feature>
<feature type="compositionally biased region" description="Polar residues" evidence="1">
    <location>
        <begin position="162"/>
        <end position="189"/>
    </location>
</feature>
<gene>
    <name evidence="2" type="ORF">Tco_0655022</name>
</gene>
<sequence length="589" mass="66582">MFIEQSHDEVYGCLKGGSGNSGGKRLAISMVEEAWLIEKKEFAKSSILGKLVLQPHRNQSVVRQPTTFKSARPRISKRRFASQVDVNNDLSKPVTTHYLPKGKESACAKPHHVIASSESGISSKNMPRFSSNDMVHNHYLEEARKKTHESGRNSEPSVMPSARSQSTTNDYKPKPRSNTQTSRNWPASKSSFVPTKTVPIVEHYRNSRNFSDSKHFVCSTCKKCVFNANHDTCVTKFLNEVNSRAKVPSYKITQRYKHVEQIAFEEFNYLLKIDLDIFTYDIQDVKTYDEYEQELNNKTQEPGDGVTNNTRRHHNSSSDGVTHFKMASARTDSNADLEDSSYDGVLENQLLSISLLICLGKRDYVERIPVVENPNPQSTSQVLPSIKEYTPLVTYPEEVEETLGIPMEIEPLDEPPLEDLGLNTCNHDIPLSSREISSFDEPKPQLLPNFLPLDVNLGDKQGTDPLIKPHSPDSFRMKVVDLLTIHTPPSPHVTSFLPKDESCYYHLCVDDPKKHYGFKPGLLGQSGSLSVGFSNLEVIVNNFLKGLSLPVMPKEVENGRIKETRHLENVIQHLPFQHKALYHHNGVYR</sequence>
<comment type="caution">
    <text evidence="2">The sequence shown here is derived from an EMBL/GenBank/DDBJ whole genome shotgun (WGS) entry which is preliminary data.</text>
</comment>
<name>A0ABQ4X4U5_9ASTR</name>
<dbReference type="EMBL" id="BQNB010009208">
    <property type="protein sequence ID" value="GJS60238.1"/>
    <property type="molecule type" value="Genomic_DNA"/>
</dbReference>
<accession>A0ABQ4X4U5</accession>
<protein>
    <submittedName>
        <fullName evidence="2">Uncharacterized protein</fullName>
    </submittedName>
</protein>
<organism evidence="2 3">
    <name type="scientific">Tanacetum coccineum</name>
    <dbReference type="NCBI Taxonomy" id="301880"/>
    <lineage>
        <taxon>Eukaryota</taxon>
        <taxon>Viridiplantae</taxon>
        <taxon>Streptophyta</taxon>
        <taxon>Embryophyta</taxon>
        <taxon>Tracheophyta</taxon>
        <taxon>Spermatophyta</taxon>
        <taxon>Magnoliopsida</taxon>
        <taxon>eudicotyledons</taxon>
        <taxon>Gunneridae</taxon>
        <taxon>Pentapetalae</taxon>
        <taxon>asterids</taxon>
        <taxon>campanulids</taxon>
        <taxon>Asterales</taxon>
        <taxon>Asteraceae</taxon>
        <taxon>Asteroideae</taxon>
        <taxon>Anthemideae</taxon>
        <taxon>Anthemidinae</taxon>
        <taxon>Tanacetum</taxon>
    </lineage>
</organism>
<reference evidence="2" key="1">
    <citation type="journal article" date="2022" name="Int. J. Mol. Sci.">
        <title>Draft Genome of Tanacetum Coccineum: Genomic Comparison of Closely Related Tanacetum-Family Plants.</title>
        <authorList>
            <person name="Yamashiro T."/>
            <person name="Shiraishi A."/>
            <person name="Nakayama K."/>
            <person name="Satake H."/>
        </authorList>
    </citation>
    <scope>NUCLEOTIDE SEQUENCE</scope>
</reference>
<proteinExistence type="predicted"/>
<reference evidence="2" key="2">
    <citation type="submission" date="2022-01" db="EMBL/GenBank/DDBJ databases">
        <authorList>
            <person name="Yamashiro T."/>
            <person name="Shiraishi A."/>
            <person name="Satake H."/>
            <person name="Nakayama K."/>
        </authorList>
    </citation>
    <scope>NUCLEOTIDE SEQUENCE</scope>
</reference>
<dbReference type="Proteomes" id="UP001151760">
    <property type="component" value="Unassembled WGS sequence"/>
</dbReference>